<evidence type="ECO:0000313" key="2">
    <source>
        <dbReference type="Proteomes" id="UP001163152"/>
    </source>
</evidence>
<evidence type="ECO:0000313" key="1">
    <source>
        <dbReference type="EMBL" id="WAL58621.1"/>
    </source>
</evidence>
<dbReference type="InterPro" id="IPR007497">
    <property type="entry name" value="SIMPL/DUF541"/>
</dbReference>
<organism evidence="1 2">
    <name type="scientific">Thermocoleostomius sinensis A174</name>
    <dbReference type="NCBI Taxonomy" id="2016057"/>
    <lineage>
        <taxon>Bacteria</taxon>
        <taxon>Bacillati</taxon>
        <taxon>Cyanobacteriota</taxon>
        <taxon>Cyanophyceae</taxon>
        <taxon>Oculatellales</taxon>
        <taxon>Oculatellaceae</taxon>
        <taxon>Thermocoleostomius</taxon>
    </lineage>
</organism>
<dbReference type="AlphaFoldDB" id="A0A9E9C359"/>
<dbReference type="EMBL" id="CP113797">
    <property type="protein sequence ID" value="WAL58621.1"/>
    <property type="molecule type" value="Genomic_DNA"/>
</dbReference>
<dbReference type="Pfam" id="PF04402">
    <property type="entry name" value="SIMPL"/>
    <property type="match status" value="1"/>
</dbReference>
<dbReference type="KEGG" id="tsin:OXH18_15715"/>
<reference evidence="1" key="1">
    <citation type="submission" date="2022-12" db="EMBL/GenBank/DDBJ databases">
        <title>Polyphasic identification of a Novel Hot-Spring Cyanobacterium Ocullathermofonsia sinensis gen nov. sp. nov. and Genomic Insights on its Adaptations to the Thermal Habitat.</title>
        <authorList>
            <person name="Daroch M."/>
            <person name="Tang J."/>
            <person name="Jiang Y."/>
        </authorList>
    </citation>
    <scope>NUCLEOTIDE SEQUENCE</scope>
    <source>
        <strain evidence="1">PKUAC-SCTA174</strain>
    </source>
</reference>
<dbReference type="Proteomes" id="UP001163152">
    <property type="component" value="Chromosome"/>
</dbReference>
<keyword evidence="2" id="KW-1185">Reference proteome</keyword>
<dbReference type="GO" id="GO:0006974">
    <property type="term" value="P:DNA damage response"/>
    <property type="evidence" value="ECO:0007669"/>
    <property type="project" value="TreeGrafter"/>
</dbReference>
<dbReference type="Gene3D" id="3.30.110.170">
    <property type="entry name" value="Protein of unknown function (DUF541), domain 1"/>
    <property type="match status" value="1"/>
</dbReference>
<dbReference type="InterPro" id="IPR052022">
    <property type="entry name" value="26kDa_periplasmic_antigen"/>
</dbReference>
<dbReference type="Gene3D" id="3.30.70.2970">
    <property type="entry name" value="Protein of unknown function (DUF541), domain 2"/>
    <property type="match status" value="1"/>
</dbReference>
<proteinExistence type="predicted"/>
<sequence>MKGLTLMERSTFAIEPIRRAIPVMISCLSLAMVSPAFAQEALIRTLTVTGQGTETVATTLSQVTLGVEVQGETAEAVQQEVARRSNAIVEQLRSREGVTRLQTAGLSLNPVYDYSNNTARITGYAGVNTVSFRVPTSQAGALLDDMVQAGATRIDGISFVADDAALAQARQQAIREATEDAQAQADATFAALGLTRGEIVGIQVNGAAYSPPILFRTDRAVQAAESVPTPVIGGEQEVQASVTLQISY</sequence>
<dbReference type="RefSeq" id="WP_268608046.1">
    <property type="nucleotide sequence ID" value="NZ_CP113797.1"/>
</dbReference>
<dbReference type="PANTHER" id="PTHR34387:SF1">
    <property type="entry name" value="PERIPLASMIC IMMUNOGENIC PROTEIN"/>
    <property type="match status" value="1"/>
</dbReference>
<accession>A0A9E9C359</accession>
<dbReference type="PANTHER" id="PTHR34387">
    <property type="entry name" value="SLR1258 PROTEIN"/>
    <property type="match status" value="1"/>
</dbReference>
<gene>
    <name evidence="1" type="ORF">OXH18_15715</name>
</gene>
<name>A0A9E9C359_9CYAN</name>
<protein>
    <submittedName>
        <fullName evidence="1">SIMPL domain-containing protein</fullName>
    </submittedName>
</protein>